<keyword evidence="15" id="KW-0843">Virulence</keyword>
<dbReference type="SMART" id="SM00065">
    <property type="entry name" value="GAF"/>
    <property type="match status" value="2"/>
</dbReference>
<evidence type="ECO:0000259" key="17">
    <source>
        <dbReference type="PROSITE" id="PS50113"/>
    </source>
</evidence>
<evidence type="ECO:0000256" key="7">
    <source>
        <dbReference type="ARBA" id="ARBA00022630"/>
    </source>
</evidence>
<evidence type="ECO:0000256" key="15">
    <source>
        <dbReference type="ARBA" id="ARBA00023026"/>
    </source>
</evidence>
<gene>
    <name evidence="18" type="ORF">HJG44_17770</name>
</gene>
<evidence type="ECO:0000256" key="2">
    <source>
        <dbReference type="ARBA" id="ARBA00012438"/>
    </source>
</evidence>
<evidence type="ECO:0000313" key="19">
    <source>
        <dbReference type="Proteomes" id="UP000564885"/>
    </source>
</evidence>
<evidence type="ECO:0000256" key="3">
    <source>
        <dbReference type="ARBA" id="ARBA00021740"/>
    </source>
</evidence>
<dbReference type="RefSeq" id="WP_171219676.1">
    <property type="nucleotide sequence ID" value="NZ_JABEPP010000005.1"/>
</dbReference>
<reference evidence="18 19" key="1">
    <citation type="submission" date="2020-04" db="EMBL/GenBank/DDBJ databases">
        <title>Enterovirga sp. isolate from soil.</title>
        <authorList>
            <person name="Chea S."/>
            <person name="Kim D.-U."/>
        </authorList>
    </citation>
    <scope>NUCLEOTIDE SEQUENCE [LARGE SCALE GENOMIC DNA]</scope>
    <source>
        <strain evidence="18 19">DB1703</strain>
    </source>
</reference>
<keyword evidence="13" id="KW-0067">ATP-binding</keyword>
<accession>A0A849IE10</accession>
<evidence type="ECO:0000256" key="16">
    <source>
        <dbReference type="ARBA" id="ARBA00023170"/>
    </source>
</evidence>
<dbReference type="InterPro" id="IPR000700">
    <property type="entry name" value="PAS-assoc_C"/>
</dbReference>
<keyword evidence="10" id="KW-0677">Repeat</keyword>
<keyword evidence="4" id="KW-0600">Photoreceptor protein</keyword>
<dbReference type="Pfam" id="PF01590">
    <property type="entry name" value="GAF"/>
    <property type="match status" value="2"/>
</dbReference>
<dbReference type="InterPro" id="IPR001610">
    <property type="entry name" value="PAC"/>
</dbReference>
<evidence type="ECO:0000256" key="13">
    <source>
        <dbReference type="ARBA" id="ARBA00022840"/>
    </source>
</evidence>
<dbReference type="InterPro" id="IPR003018">
    <property type="entry name" value="GAF"/>
</dbReference>
<evidence type="ECO:0000313" key="18">
    <source>
        <dbReference type="EMBL" id="NNM74217.1"/>
    </source>
</evidence>
<organism evidence="18 19">
    <name type="scientific">Enterovirga aerilata</name>
    <dbReference type="NCBI Taxonomy" id="2730920"/>
    <lineage>
        <taxon>Bacteria</taxon>
        <taxon>Pseudomonadati</taxon>
        <taxon>Pseudomonadota</taxon>
        <taxon>Alphaproteobacteria</taxon>
        <taxon>Hyphomicrobiales</taxon>
        <taxon>Methylobacteriaceae</taxon>
        <taxon>Enterovirga</taxon>
    </lineage>
</organism>
<dbReference type="EMBL" id="JABEPP010000005">
    <property type="protein sequence ID" value="NNM74217.1"/>
    <property type="molecule type" value="Genomic_DNA"/>
</dbReference>
<dbReference type="SMART" id="SM00086">
    <property type="entry name" value="PAC"/>
    <property type="match status" value="1"/>
</dbReference>
<dbReference type="SUPFAM" id="SSF55781">
    <property type="entry name" value="GAF domain-like"/>
    <property type="match status" value="2"/>
</dbReference>
<dbReference type="EC" id="2.7.13.3" evidence="2"/>
<comment type="catalytic activity">
    <reaction evidence="1">
        <text>ATP + protein L-histidine = ADP + protein N-phospho-L-histidine.</text>
        <dbReference type="EC" id="2.7.13.3"/>
    </reaction>
</comment>
<dbReference type="Proteomes" id="UP000564885">
    <property type="component" value="Unassembled WGS sequence"/>
</dbReference>
<dbReference type="Gene3D" id="3.30.450.20">
    <property type="entry name" value="PAS domain"/>
    <property type="match status" value="1"/>
</dbReference>
<dbReference type="InterPro" id="IPR000014">
    <property type="entry name" value="PAS"/>
</dbReference>
<dbReference type="Pfam" id="PF07536">
    <property type="entry name" value="HWE_HK"/>
    <property type="match status" value="1"/>
</dbReference>
<evidence type="ECO:0000256" key="8">
    <source>
        <dbReference type="ARBA" id="ARBA00022643"/>
    </source>
</evidence>
<dbReference type="InterPro" id="IPR029016">
    <property type="entry name" value="GAF-like_dom_sf"/>
</dbReference>
<keyword evidence="14" id="KW-0157">Chromophore</keyword>
<evidence type="ECO:0000256" key="11">
    <source>
        <dbReference type="ARBA" id="ARBA00022741"/>
    </source>
</evidence>
<comment type="caution">
    <text evidence="18">The sequence shown here is derived from an EMBL/GenBank/DDBJ whole genome shotgun (WGS) entry which is preliminary data.</text>
</comment>
<keyword evidence="7" id="KW-0285">Flavoprotein</keyword>
<dbReference type="CDD" id="cd00130">
    <property type="entry name" value="PAS"/>
    <property type="match status" value="1"/>
</dbReference>
<protein>
    <recommendedName>
        <fullName evidence="3">Blue-light-activated histidine kinase</fullName>
        <ecNumber evidence="2">2.7.13.3</ecNumber>
    </recommendedName>
</protein>
<evidence type="ECO:0000256" key="10">
    <source>
        <dbReference type="ARBA" id="ARBA00022737"/>
    </source>
</evidence>
<dbReference type="InterPro" id="IPR036890">
    <property type="entry name" value="HATPase_C_sf"/>
</dbReference>
<dbReference type="Pfam" id="PF08447">
    <property type="entry name" value="PAS_3"/>
    <property type="match status" value="1"/>
</dbReference>
<dbReference type="PANTHER" id="PTHR41523">
    <property type="entry name" value="TWO-COMPONENT SYSTEM SENSOR PROTEIN"/>
    <property type="match status" value="1"/>
</dbReference>
<evidence type="ECO:0000256" key="1">
    <source>
        <dbReference type="ARBA" id="ARBA00000085"/>
    </source>
</evidence>
<dbReference type="InterPro" id="IPR013655">
    <property type="entry name" value="PAS_fold_3"/>
</dbReference>
<keyword evidence="19" id="KW-1185">Reference proteome</keyword>
<proteinExistence type="predicted"/>
<dbReference type="Gene3D" id="2.10.70.100">
    <property type="match status" value="1"/>
</dbReference>
<evidence type="ECO:0000256" key="12">
    <source>
        <dbReference type="ARBA" id="ARBA00022777"/>
    </source>
</evidence>
<dbReference type="PROSITE" id="PS50113">
    <property type="entry name" value="PAC"/>
    <property type="match status" value="1"/>
</dbReference>
<dbReference type="InterPro" id="IPR011102">
    <property type="entry name" value="Sig_transdc_His_kinase_HWE"/>
</dbReference>
<keyword evidence="5" id="KW-0597">Phosphoprotein</keyword>
<evidence type="ECO:0000256" key="9">
    <source>
        <dbReference type="ARBA" id="ARBA00022679"/>
    </source>
</evidence>
<dbReference type="PANTHER" id="PTHR41523:SF7">
    <property type="entry name" value="HISTIDINE KINASE"/>
    <property type="match status" value="1"/>
</dbReference>
<dbReference type="Gene3D" id="3.30.450.40">
    <property type="match status" value="2"/>
</dbReference>
<feature type="domain" description="PAC" evidence="17">
    <location>
        <begin position="243"/>
        <end position="296"/>
    </location>
</feature>
<dbReference type="NCBIfam" id="TIGR00229">
    <property type="entry name" value="sensory_box"/>
    <property type="match status" value="1"/>
</dbReference>
<evidence type="ECO:0000256" key="5">
    <source>
        <dbReference type="ARBA" id="ARBA00022553"/>
    </source>
</evidence>
<dbReference type="InterPro" id="IPR035965">
    <property type="entry name" value="PAS-like_dom_sf"/>
</dbReference>
<dbReference type="GO" id="GO:0004673">
    <property type="term" value="F:protein histidine kinase activity"/>
    <property type="evidence" value="ECO:0007669"/>
    <property type="project" value="UniProtKB-EC"/>
</dbReference>
<sequence length="630" mass="68525">MDENARVAALAAYDILDTPPERDFDEVARLASQICDTPIAVVNLISRDRQFFKAEVGLGVRSTPLESSFCAKAILEQDFLLVPDATKDPRFDCNPLVTGEPGLRFYAGALLRTEDGYPIGTVCVLDFKPRTLAPVQERTLRTLARQVMKQLDLRKALASQAAALRRLEESEARSRLAQEAGRIGTFEVDVATGVVTVSPEFCRLFGLPVTDTFPAASLEGLVIPEDRGLPSTVTTRRDGSAARAVEYRIRRADDGRQRWIERRAQFTRDEAGQVVQMFGTVRDITQRKTLQIQQAALLELGDRLREAKTAGDVTSAAAEILGRTLNTARAAYLRSDIWAERSEVAFGDDQSERAAEARPCDFADHLARGETVARDGVESAVEARIDLPVLANGKLAGVISVQADGRRRWTADEVDFARGIADRVQSGLAKVQAEADQAVLNAELGHRLKNTLALVQAIAAQTLRGVTEREAVEAFLKRIHAVAAAHDVLLQQSWASARMKTVAGAVLSAFGVEERFEVSGPDIALSPRVTLSFSMLLHELATNALKYGALSSETGRVRLAWRVTGCGNDAELALDWAESGGPPAQEPTRRGFGSRLIRMGLIGTGGTQVRYLPSGLEAAFRAPLAYVQHS</sequence>
<keyword evidence="9" id="KW-0808">Transferase</keyword>
<dbReference type="SMART" id="SM00911">
    <property type="entry name" value="HWE_HK"/>
    <property type="match status" value="1"/>
</dbReference>
<dbReference type="SUPFAM" id="SSF55785">
    <property type="entry name" value="PYP-like sensor domain (PAS domain)"/>
    <property type="match status" value="1"/>
</dbReference>
<dbReference type="GO" id="GO:0005524">
    <property type="term" value="F:ATP binding"/>
    <property type="evidence" value="ECO:0007669"/>
    <property type="project" value="UniProtKB-KW"/>
</dbReference>
<keyword evidence="16" id="KW-0675">Receptor</keyword>
<keyword evidence="6" id="KW-0716">Sensory transduction</keyword>
<evidence type="ECO:0000256" key="4">
    <source>
        <dbReference type="ARBA" id="ARBA00022543"/>
    </source>
</evidence>
<evidence type="ECO:0000256" key="6">
    <source>
        <dbReference type="ARBA" id="ARBA00022606"/>
    </source>
</evidence>
<evidence type="ECO:0000256" key="14">
    <source>
        <dbReference type="ARBA" id="ARBA00022991"/>
    </source>
</evidence>
<keyword evidence="12" id="KW-0418">Kinase</keyword>
<keyword evidence="8" id="KW-0288">FMN</keyword>
<dbReference type="AlphaFoldDB" id="A0A849IE10"/>
<dbReference type="GO" id="GO:0009881">
    <property type="term" value="F:photoreceptor activity"/>
    <property type="evidence" value="ECO:0007669"/>
    <property type="project" value="UniProtKB-KW"/>
</dbReference>
<keyword evidence="11" id="KW-0547">Nucleotide-binding</keyword>
<name>A0A849IE10_9HYPH</name>
<dbReference type="Gene3D" id="3.30.565.10">
    <property type="entry name" value="Histidine kinase-like ATPase, C-terminal domain"/>
    <property type="match status" value="1"/>
</dbReference>